<comment type="caution">
    <text evidence="1">The sequence shown here is derived from an EMBL/GenBank/DDBJ whole genome shotgun (WGS) entry which is preliminary data.</text>
</comment>
<gene>
    <name evidence="1" type="ORF">BDN71DRAFT_1452330</name>
</gene>
<organism evidence="1 2">
    <name type="scientific">Pleurotus eryngii</name>
    <name type="common">Boletus of the steppes</name>
    <dbReference type="NCBI Taxonomy" id="5323"/>
    <lineage>
        <taxon>Eukaryota</taxon>
        <taxon>Fungi</taxon>
        <taxon>Dikarya</taxon>
        <taxon>Basidiomycota</taxon>
        <taxon>Agaricomycotina</taxon>
        <taxon>Agaricomycetes</taxon>
        <taxon>Agaricomycetidae</taxon>
        <taxon>Agaricales</taxon>
        <taxon>Pleurotineae</taxon>
        <taxon>Pleurotaceae</taxon>
        <taxon>Pleurotus</taxon>
    </lineage>
</organism>
<keyword evidence="2" id="KW-1185">Reference proteome</keyword>
<proteinExistence type="predicted"/>
<sequence>MFEDAQVARCWSLSLALPSTAWPVSSSPSLYDDIIRLCALVHSGFDRMTKRLPIRAHTYTPSATMVSCECLWIREIQWRVQGAQRQRDPVVFTRIHSVAMNTYTTCSGGSSRLRWQLTGRQGVRSVHDMRGDDGIYQS</sequence>
<evidence type="ECO:0000313" key="2">
    <source>
        <dbReference type="Proteomes" id="UP000807025"/>
    </source>
</evidence>
<accession>A0A9P5ZRK8</accession>
<dbReference type="EMBL" id="MU154611">
    <property type="protein sequence ID" value="KAF9491863.1"/>
    <property type="molecule type" value="Genomic_DNA"/>
</dbReference>
<dbReference type="Proteomes" id="UP000807025">
    <property type="component" value="Unassembled WGS sequence"/>
</dbReference>
<name>A0A9P5ZRK8_PLEER</name>
<reference evidence="1" key="1">
    <citation type="submission" date="2020-11" db="EMBL/GenBank/DDBJ databases">
        <authorList>
            <consortium name="DOE Joint Genome Institute"/>
            <person name="Ahrendt S."/>
            <person name="Riley R."/>
            <person name="Andreopoulos W."/>
            <person name="Labutti K."/>
            <person name="Pangilinan J."/>
            <person name="Ruiz-Duenas F.J."/>
            <person name="Barrasa J.M."/>
            <person name="Sanchez-Garcia M."/>
            <person name="Camarero S."/>
            <person name="Miyauchi S."/>
            <person name="Serrano A."/>
            <person name="Linde D."/>
            <person name="Babiker R."/>
            <person name="Drula E."/>
            <person name="Ayuso-Fernandez I."/>
            <person name="Pacheco R."/>
            <person name="Padilla G."/>
            <person name="Ferreira P."/>
            <person name="Barriuso J."/>
            <person name="Kellner H."/>
            <person name="Castanera R."/>
            <person name="Alfaro M."/>
            <person name="Ramirez L."/>
            <person name="Pisabarro A.G."/>
            <person name="Kuo A."/>
            <person name="Tritt A."/>
            <person name="Lipzen A."/>
            <person name="He G."/>
            <person name="Yan M."/>
            <person name="Ng V."/>
            <person name="Cullen D."/>
            <person name="Martin F."/>
            <person name="Rosso M.-N."/>
            <person name="Henrissat B."/>
            <person name="Hibbett D."/>
            <person name="Martinez A.T."/>
            <person name="Grigoriev I.V."/>
        </authorList>
    </citation>
    <scope>NUCLEOTIDE SEQUENCE</scope>
    <source>
        <strain evidence="1">ATCC 90797</strain>
    </source>
</reference>
<protein>
    <submittedName>
        <fullName evidence="1">Uncharacterized protein</fullName>
    </submittedName>
</protein>
<evidence type="ECO:0000313" key="1">
    <source>
        <dbReference type="EMBL" id="KAF9491863.1"/>
    </source>
</evidence>
<dbReference type="AlphaFoldDB" id="A0A9P5ZRK8"/>